<accession>A0ABP8Q1L8</accession>
<dbReference type="SUPFAM" id="SSF50129">
    <property type="entry name" value="GroES-like"/>
    <property type="match status" value="1"/>
</dbReference>
<dbReference type="PANTHER" id="PTHR43482">
    <property type="entry name" value="PROTEIN AST1-RELATED"/>
    <property type="match status" value="1"/>
</dbReference>
<keyword evidence="3" id="KW-1185">Reference proteome</keyword>
<reference evidence="3" key="1">
    <citation type="journal article" date="2019" name="Int. J. Syst. Evol. Microbiol.">
        <title>The Global Catalogue of Microorganisms (GCM) 10K type strain sequencing project: providing services to taxonomists for standard genome sequencing and annotation.</title>
        <authorList>
            <consortium name="The Broad Institute Genomics Platform"/>
            <consortium name="The Broad Institute Genome Sequencing Center for Infectious Disease"/>
            <person name="Wu L."/>
            <person name="Ma J."/>
        </authorList>
    </citation>
    <scope>NUCLEOTIDE SEQUENCE [LARGE SCALE GENOMIC DNA]</scope>
    <source>
        <strain evidence="3">JCM 17933</strain>
    </source>
</reference>
<dbReference type="InterPro" id="IPR011032">
    <property type="entry name" value="GroES-like_sf"/>
</dbReference>
<dbReference type="InterPro" id="IPR052585">
    <property type="entry name" value="Lipid_raft_assoc_Zn_ADH"/>
</dbReference>
<protein>
    <submittedName>
        <fullName evidence="2">NADP-dependent oxidoreductase</fullName>
    </submittedName>
</protein>
<evidence type="ECO:0000259" key="1">
    <source>
        <dbReference type="SMART" id="SM00829"/>
    </source>
</evidence>
<dbReference type="Gene3D" id="3.40.50.720">
    <property type="entry name" value="NAD(P)-binding Rossmann-like Domain"/>
    <property type="match status" value="1"/>
</dbReference>
<dbReference type="SUPFAM" id="SSF51735">
    <property type="entry name" value="NAD(P)-binding Rossmann-fold domains"/>
    <property type="match status" value="1"/>
</dbReference>
<dbReference type="CDD" id="cd05289">
    <property type="entry name" value="MDR_like_2"/>
    <property type="match status" value="1"/>
</dbReference>
<gene>
    <name evidence="2" type="ORF">GCM10023191_038010</name>
</gene>
<evidence type="ECO:0000313" key="3">
    <source>
        <dbReference type="Proteomes" id="UP001500503"/>
    </source>
</evidence>
<dbReference type="Gene3D" id="3.90.180.10">
    <property type="entry name" value="Medium-chain alcohol dehydrogenases, catalytic domain"/>
    <property type="match status" value="1"/>
</dbReference>
<dbReference type="EMBL" id="BAABHF010000021">
    <property type="protein sequence ID" value="GAA4496233.1"/>
    <property type="molecule type" value="Genomic_DNA"/>
</dbReference>
<dbReference type="PANTHER" id="PTHR43482:SF1">
    <property type="entry name" value="PROTEIN AST1-RELATED"/>
    <property type="match status" value="1"/>
</dbReference>
<comment type="caution">
    <text evidence="2">The sequence shown here is derived from an EMBL/GenBank/DDBJ whole genome shotgun (WGS) entry which is preliminary data.</text>
</comment>
<dbReference type="Proteomes" id="UP001500503">
    <property type="component" value="Unassembled WGS sequence"/>
</dbReference>
<proteinExistence type="predicted"/>
<organism evidence="2 3">
    <name type="scientific">Actinoallomurus oryzae</name>
    <dbReference type="NCBI Taxonomy" id="502180"/>
    <lineage>
        <taxon>Bacteria</taxon>
        <taxon>Bacillati</taxon>
        <taxon>Actinomycetota</taxon>
        <taxon>Actinomycetes</taxon>
        <taxon>Streptosporangiales</taxon>
        <taxon>Thermomonosporaceae</taxon>
        <taxon>Actinoallomurus</taxon>
    </lineage>
</organism>
<dbReference type="InterPro" id="IPR013154">
    <property type="entry name" value="ADH-like_N"/>
</dbReference>
<dbReference type="InterPro" id="IPR020843">
    <property type="entry name" value="ER"/>
</dbReference>
<sequence length="315" mass="31436">MRAVVIRGFGGPEELRLIDVPVPVPARGQVLIRVEAATVNAVDVATRSGALTEAGLLPGLVPPREAIGIGWDVAGVVERTGPGVTGLAPGDRVIGLSDRLDVPLGTQADHVVLDADTVAAAPAGAAPVEAATLPLNGLTAVQALDRLDLARGGTLLVTGAAGAVGGYAVQLAAARGLQVTAVAGPADEALVRELGAAEFVPRTARLGEAVRTLVPGGVDAALDAASVGVAALDAVRSGGAFAAVVGGAAPAPLRGIRVFNHWIHADGARLRDLAGLVEAGALTLRVAGTLPLAQVAEAHRRLEKGGLRGRLVLTP</sequence>
<feature type="domain" description="Enoyl reductase (ER)" evidence="1">
    <location>
        <begin position="10"/>
        <end position="313"/>
    </location>
</feature>
<dbReference type="Pfam" id="PF08240">
    <property type="entry name" value="ADH_N"/>
    <property type="match status" value="1"/>
</dbReference>
<name>A0ABP8Q1L8_9ACTN</name>
<dbReference type="InterPro" id="IPR036291">
    <property type="entry name" value="NAD(P)-bd_dom_sf"/>
</dbReference>
<dbReference type="SMART" id="SM00829">
    <property type="entry name" value="PKS_ER"/>
    <property type="match status" value="1"/>
</dbReference>
<dbReference type="Pfam" id="PF13602">
    <property type="entry name" value="ADH_zinc_N_2"/>
    <property type="match status" value="1"/>
</dbReference>
<evidence type="ECO:0000313" key="2">
    <source>
        <dbReference type="EMBL" id="GAA4496233.1"/>
    </source>
</evidence>
<dbReference type="RefSeq" id="WP_345465357.1">
    <property type="nucleotide sequence ID" value="NZ_BAABHF010000021.1"/>
</dbReference>